<evidence type="ECO:0000313" key="2">
    <source>
        <dbReference type="EMBL" id="ANJ57138.1"/>
    </source>
</evidence>
<dbReference type="OrthoDB" id="6192874at2"/>
<dbReference type="EMBL" id="CP014870">
    <property type="protein sequence ID" value="ANJ57138.1"/>
    <property type="molecule type" value="Genomic_DNA"/>
</dbReference>
<evidence type="ECO:0000256" key="1">
    <source>
        <dbReference type="SAM" id="SignalP"/>
    </source>
</evidence>
<proteinExistence type="predicted"/>
<dbReference type="STRING" id="1853130.PMA3_19120"/>
<accession>A0A191YWJ5</accession>
<evidence type="ECO:0000313" key="3">
    <source>
        <dbReference type="Proteomes" id="UP000078354"/>
    </source>
</evidence>
<sequence length="224" mass="24791">MKTIYKWLVCIAVCSLLIAGCTTKVTEKDQFSGFLPSYDGLQQVTSPSGHAVLRWMAPDFKPASYDTVVFDRLQIYPAPKPNERVNLQTLQEIQAFANDSVNSVLSQKYQVVRTVQLVPNGARAMIMRTAITGVTASNEGMRWYEIVPIAAVVGATEALTGHRTQDTELYVEADFVDAVSGKPLARVVRKIFGTTLKNDSQEITANDFKAAIRDTMRDLQALLK</sequence>
<keyword evidence="3" id="KW-1185">Reference proteome</keyword>
<gene>
    <name evidence="2" type="ORF">PMA3_19120</name>
</gene>
<dbReference type="AlphaFoldDB" id="A0A191YWJ5"/>
<feature type="chain" id="PRO_5008250051" evidence="1">
    <location>
        <begin position="20"/>
        <end position="224"/>
    </location>
</feature>
<protein>
    <submittedName>
        <fullName evidence="2">Sodium:proton antiporter</fullName>
    </submittedName>
</protein>
<dbReference type="KEGG" id="psil:PMA3_19120"/>
<dbReference type="Proteomes" id="UP000078354">
    <property type="component" value="Chromosome"/>
</dbReference>
<organism evidence="2 3">
    <name type="scientific">Pseudomonas silesiensis</name>
    <dbReference type="NCBI Taxonomy" id="1853130"/>
    <lineage>
        <taxon>Bacteria</taxon>
        <taxon>Pseudomonadati</taxon>
        <taxon>Pseudomonadota</taxon>
        <taxon>Gammaproteobacteria</taxon>
        <taxon>Pseudomonadales</taxon>
        <taxon>Pseudomonadaceae</taxon>
        <taxon>Pseudomonas</taxon>
    </lineage>
</organism>
<feature type="signal peptide" evidence="1">
    <location>
        <begin position="1"/>
        <end position="19"/>
    </location>
</feature>
<name>A0A191YWJ5_9PSED</name>
<keyword evidence="1" id="KW-0732">Signal</keyword>
<dbReference type="InterPro" id="IPR021747">
    <property type="entry name" value="DUF3313"/>
</dbReference>
<dbReference type="Pfam" id="PF11769">
    <property type="entry name" value="DUF3313"/>
    <property type="match status" value="1"/>
</dbReference>
<reference evidence="2 3" key="1">
    <citation type="journal article" date="2018" name="Syst. Appl. Microbiol.">
        <title>Pseudomonas silesiensis sp. nov. strain A3T isolated from a biological pesticide sewage treatment plant and analysis of the complete genome sequence.</title>
        <authorList>
            <person name="Kaminski M.A."/>
            <person name="Furmanczyk E.M."/>
            <person name="Sobczak A."/>
            <person name="Dziembowski A."/>
            <person name="Lipinski L."/>
        </authorList>
    </citation>
    <scope>NUCLEOTIDE SEQUENCE [LARGE SCALE GENOMIC DNA]</scope>
    <source>
        <strain evidence="2 3">A3</strain>
    </source>
</reference>
<dbReference type="RefSeq" id="WP_064678644.1">
    <property type="nucleotide sequence ID" value="NZ_CP014870.1"/>
</dbReference>
<dbReference type="PROSITE" id="PS51257">
    <property type="entry name" value="PROKAR_LIPOPROTEIN"/>
    <property type="match status" value="1"/>
</dbReference>